<gene>
    <name evidence="2" type="ORF">K458DRAFT_384944</name>
</gene>
<dbReference type="OrthoDB" id="10597475at2759"/>
<dbReference type="Proteomes" id="UP000799291">
    <property type="component" value="Unassembled WGS sequence"/>
</dbReference>
<accession>A0A6G1JDY2</accession>
<proteinExistence type="predicted"/>
<reference evidence="2" key="1">
    <citation type="journal article" date="2020" name="Stud. Mycol.">
        <title>101 Dothideomycetes genomes: a test case for predicting lifestyles and emergence of pathogens.</title>
        <authorList>
            <person name="Haridas S."/>
            <person name="Albert R."/>
            <person name="Binder M."/>
            <person name="Bloem J."/>
            <person name="Labutti K."/>
            <person name="Salamov A."/>
            <person name="Andreopoulos B."/>
            <person name="Baker S."/>
            <person name="Barry K."/>
            <person name="Bills G."/>
            <person name="Bluhm B."/>
            <person name="Cannon C."/>
            <person name="Castanera R."/>
            <person name="Culley D."/>
            <person name="Daum C."/>
            <person name="Ezra D."/>
            <person name="Gonzalez J."/>
            <person name="Henrissat B."/>
            <person name="Kuo A."/>
            <person name="Liang C."/>
            <person name="Lipzen A."/>
            <person name="Lutzoni F."/>
            <person name="Magnuson J."/>
            <person name="Mondo S."/>
            <person name="Nolan M."/>
            <person name="Ohm R."/>
            <person name="Pangilinan J."/>
            <person name="Park H.-J."/>
            <person name="Ramirez L."/>
            <person name="Alfaro M."/>
            <person name="Sun H."/>
            <person name="Tritt A."/>
            <person name="Yoshinaga Y."/>
            <person name="Zwiers L.-H."/>
            <person name="Turgeon B."/>
            <person name="Goodwin S."/>
            <person name="Spatafora J."/>
            <person name="Crous P."/>
            <person name="Grigoriev I."/>
        </authorList>
    </citation>
    <scope>NUCLEOTIDE SEQUENCE</scope>
    <source>
        <strain evidence="2">CBS 122367</strain>
    </source>
</reference>
<dbReference type="EMBL" id="MU005573">
    <property type="protein sequence ID" value="KAF2688774.1"/>
    <property type="molecule type" value="Genomic_DNA"/>
</dbReference>
<organism evidence="2 3">
    <name type="scientific">Lentithecium fluviatile CBS 122367</name>
    <dbReference type="NCBI Taxonomy" id="1168545"/>
    <lineage>
        <taxon>Eukaryota</taxon>
        <taxon>Fungi</taxon>
        <taxon>Dikarya</taxon>
        <taxon>Ascomycota</taxon>
        <taxon>Pezizomycotina</taxon>
        <taxon>Dothideomycetes</taxon>
        <taxon>Pleosporomycetidae</taxon>
        <taxon>Pleosporales</taxon>
        <taxon>Massarineae</taxon>
        <taxon>Lentitheciaceae</taxon>
        <taxon>Lentithecium</taxon>
    </lineage>
</organism>
<feature type="transmembrane region" description="Helical" evidence="1">
    <location>
        <begin position="22"/>
        <end position="46"/>
    </location>
</feature>
<protein>
    <submittedName>
        <fullName evidence="2">Uncharacterized protein</fullName>
    </submittedName>
</protein>
<evidence type="ECO:0000313" key="2">
    <source>
        <dbReference type="EMBL" id="KAF2688774.1"/>
    </source>
</evidence>
<sequence>MLLLSTLRLFKDPTTEGLATNYIAQLFAVTAVIVILFSIFVLIIVWRHLRGHAYQDVETLPERPVTHAQLAALRAWTEEEISAFSRQQRRELRAQRDWTQAFVSERLREHCNYMEQPLRTYGTFETTPSSSSLQAITILDHDASKMDAYHSLASLKWSHCRKPLLPSSNRITQWPWFAICPHCQHNPQGQCDCIFDWIETDWEGDSDEEDSRPTWLKPHFIGDSLKGRYDRSMDEVYTLEEADTFVKDLWTVLFQLCNNDDILDPKIEEIIDRVVRAQPRKIFHPRCPRTFDVYDRMLLSRNLPVLMKVVKRMVEELFALCETRPLHDDDEKLRRWRKEIGRALG</sequence>
<keyword evidence="1" id="KW-0812">Transmembrane</keyword>
<evidence type="ECO:0000256" key="1">
    <source>
        <dbReference type="SAM" id="Phobius"/>
    </source>
</evidence>
<dbReference type="AlphaFoldDB" id="A0A6G1JDY2"/>
<evidence type="ECO:0000313" key="3">
    <source>
        <dbReference type="Proteomes" id="UP000799291"/>
    </source>
</evidence>
<keyword evidence="1" id="KW-0472">Membrane</keyword>
<keyword evidence="1" id="KW-1133">Transmembrane helix</keyword>
<keyword evidence="3" id="KW-1185">Reference proteome</keyword>
<name>A0A6G1JDY2_9PLEO</name>